<dbReference type="Pfam" id="PF00106">
    <property type="entry name" value="adh_short"/>
    <property type="match status" value="1"/>
</dbReference>
<dbReference type="PANTHER" id="PTHR43976">
    <property type="entry name" value="SHORT CHAIN DEHYDROGENASE"/>
    <property type="match status" value="1"/>
</dbReference>
<organism evidence="6 7">
    <name type="scientific">Cyphellophora attinorum</name>
    <dbReference type="NCBI Taxonomy" id="1664694"/>
    <lineage>
        <taxon>Eukaryota</taxon>
        <taxon>Fungi</taxon>
        <taxon>Dikarya</taxon>
        <taxon>Ascomycota</taxon>
        <taxon>Pezizomycotina</taxon>
        <taxon>Eurotiomycetes</taxon>
        <taxon>Chaetothyriomycetidae</taxon>
        <taxon>Chaetothyriales</taxon>
        <taxon>Cyphellophoraceae</taxon>
        <taxon>Cyphellophora</taxon>
    </lineage>
</organism>
<evidence type="ECO:0000256" key="1">
    <source>
        <dbReference type="ARBA" id="ARBA00006484"/>
    </source>
</evidence>
<keyword evidence="3" id="KW-0560">Oxidoreductase</keyword>
<feature type="domain" description="Ketoreductase" evidence="5">
    <location>
        <begin position="17"/>
        <end position="201"/>
    </location>
</feature>
<dbReference type="Proteomes" id="UP000038010">
    <property type="component" value="Unassembled WGS sequence"/>
</dbReference>
<dbReference type="GO" id="GO:0016491">
    <property type="term" value="F:oxidoreductase activity"/>
    <property type="evidence" value="ECO:0007669"/>
    <property type="project" value="UniProtKB-KW"/>
</dbReference>
<comment type="similarity">
    <text evidence="1 4">Belongs to the short-chain dehydrogenases/reductases (SDR) family.</text>
</comment>
<dbReference type="EMBL" id="LFJN01000004">
    <property type="protein sequence ID" value="KPI44140.1"/>
    <property type="molecule type" value="Genomic_DNA"/>
</dbReference>
<gene>
    <name evidence="6" type="ORF">AB675_6435</name>
</gene>
<comment type="caution">
    <text evidence="6">The sequence shown here is derived from an EMBL/GenBank/DDBJ whole genome shotgun (WGS) entry which is preliminary data.</text>
</comment>
<keyword evidence="2" id="KW-0521">NADP</keyword>
<dbReference type="VEuPathDB" id="FungiDB:AB675_6435"/>
<evidence type="ECO:0000256" key="2">
    <source>
        <dbReference type="ARBA" id="ARBA00022857"/>
    </source>
</evidence>
<dbReference type="AlphaFoldDB" id="A0A0N1P0V8"/>
<dbReference type="SMART" id="SM00822">
    <property type="entry name" value="PKS_KR"/>
    <property type="match status" value="1"/>
</dbReference>
<dbReference type="Gene3D" id="3.40.50.720">
    <property type="entry name" value="NAD(P)-binding Rossmann-like Domain"/>
    <property type="match status" value="1"/>
</dbReference>
<accession>A0A0N1P0V8</accession>
<dbReference type="PRINTS" id="PR00081">
    <property type="entry name" value="GDHRDH"/>
</dbReference>
<dbReference type="InterPro" id="IPR036291">
    <property type="entry name" value="NAD(P)-bd_dom_sf"/>
</dbReference>
<proteinExistence type="inferred from homology"/>
<dbReference type="InterPro" id="IPR051911">
    <property type="entry name" value="SDR_oxidoreductase"/>
</dbReference>
<dbReference type="InterPro" id="IPR020904">
    <property type="entry name" value="Sc_DH/Rdtase_CS"/>
</dbReference>
<sequence length="314" mass="33341">MATTSTTTTTTSTNPRRTVLITGSSSGFGLALTRHFLSGPSNWNVIATSRNPQRTPDLVAEVEASGRGAWLQLDVCDPQSKIDEVIAQAGGLFHGAGIDVVFNNAGYSVLGVVETIDEEAARKQMDANFWGTLKVCKAVIPGLRERGRGGWIVNFSSIAGLMAGMTCGVYAGSKFAVEGLTESLAQEIAPFNISTLLVEPGMFQTNFFNESNAMNLAPLPAHYRGTAAEEQHTKFANAGKATLRGDVDKAAARVREVVEGKLVLEGSSGEGSVKRLILGPDAFGRAVNTLGGKLEEVRRQEEISGSTDRDDFDG</sequence>
<evidence type="ECO:0000256" key="4">
    <source>
        <dbReference type="RuleBase" id="RU000363"/>
    </source>
</evidence>
<dbReference type="PRINTS" id="PR00080">
    <property type="entry name" value="SDRFAMILY"/>
</dbReference>
<dbReference type="GeneID" id="28738607"/>
<dbReference type="CDD" id="cd05374">
    <property type="entry name" value="17beta-HSD-like_SDR_c"/>
    <property type="match status" value="1"/>
</dbReference>
<dbReference type="PANTHER" id="PTHR43976:SF16">
    <property type="entry name" value="SHORT-CHAIN DEHYDROGENASE_REDUCTASE FAMILY PROTEIN"/>
    <property type="match status" value="1"/>
</dbReference>
<dbReference type="InterPro" id="IPR057326">
    <property type="entry name" value="KR_dom"/>
</dbReference>
<evidence type="ECO:0000256" key="3">
    <source>
        <dbReference type="ARBA" id="ARBA00023002"/>
    </source>
</evidence>
<dbReference type="RefSeq" id="XP_018004103.1">
    <property type="nucleotide sequence ID" value="XM_018146727.1"/>
</dbReference>
<evidence type="ECO:0000259" key="5">
    <source>
        <dbReference type="SMART" id="SM00822"/>
    </source>
</evidence>
<name>A0A0N1P0V8_9EURO</name>
<evidence type="ECO:0000313" key="6">
    <source>
        <dbReference type="EMBL" id="KPI44140.1"/>
    </source>
</evidence>
<reference evidence="6 7" key="1">
    <citation type="submission" date="2015-06" db="EMBL/GenBank/DDBJ databases">
        <title>Draft genome of the ant-associated black yeast Phialophora attae CBS 131958.</title>
        <authorList>
            <person name="Moreno L.F."/>
            <person name="Stielow B.J."/>
            <person name="de Hoog S."/>
            <person name="Vicente V.A."/>
            <person name="Weiss V.A."/>
            <person name="de Vries M."/>
            <person name="Cruz L.M."/>
            <person name="Souza E.M."/>
        </authorList>
    </citation>
    <scope>NUCLEOTIDE SEQUENCE [LARGE SCALE GENOMIC DNA]</scope>
    <source>
        <strain evidence="6 7">CBS 131958</strain>
    </source>
</reference>
<dbReference type="OrthoDB" id="1274115at2759"/>
<evidence type="ECO:0000313" key="7">
    <source>
        <dbReference type="Proteomes" id="UP000038010"/>
    </source>
</evidence>
<protein>
    <submittedName>
        <fullName evidence="6">Putative oxido</fullName>
    </submittedName>
</protein>
<dbReference type="STRING" id="1664694.A0A0N1P0V8"/>
<keyword evidence="7" id="KW-1185">Reference proteome</keyword>
<dbReference type="InterPro" id="IPR002347">
    <property type="entry name" value="SDR_fam"/>
</dbReference>
<dbReference type="SUPFAM" id="SSF51735">
    <property type="entry name" value="NAD(P)-binding Rossmann-fold domains"/>
    <property type="match status" value="1"/>
</dbReference>
<dbReference type="PROSITE" id="PS00061">
    <property type="entry name" value="ADH_SHORT"/>
    <property type="match status" value="1"/>
</dbReference>